<gene>
    <name evidence="2" type="ORF">E2C01_063458</name>
</gene>
<dbReference type="EMBL" id="VSRR010029087">
    <property type="protein sequence ID" value="MPC69241.1"/>
    <property type="molecule type" value="Genomic_DNA"/>
</dbReference>
<feature type="region of interest" description="Disordered" evidence="1">
    <location>
        <begin position="15"/>
        <end position="40"/>
    </location>
</feature>
<proteinExistence type="predicted"/>
<evidence type="ECO:0000313" key="3">
    <source>
        <dbReference type="Proteomes" id="UP000324222"/>
    </source>
</evidence>
<accession>A0A5B7H975</accession>
<dbReference type="Proteomes" id="UP000324222">
    <property type="component" value="Unassembled WGS sequence"/>
</dbReference>
<reference evidence="2 3" key="1">
    <citation type="submission" date="2019-05" db="EMBL/GenBank/DDBJ databases">
        <title>Another draft genome of Portunus trituberculatus and its Hox gene families provides insights of decapod evolution.</title>
        <authorList>
            <person name="Jeong J.-H."/>
            <person name="Song I."/>
            <person name="Kim S."/>
            <person name="Choi T."/>
            <person name="Kim D."/>
            <person name="Ryu S."/>
            <person name="Kim W."/>
        </authorList>
    </citation>
    <scope>NUCLEOTIDE SEQUENCE [LARGE SCALE GENOMIC DNA]</scope>
    <source>
        <tissue evidence="2">Muscle</tissue>
    </source>
</reference>
<sequence length="74" mass="7957">MAKLRLKVGELGEKISEIPAKEGQASHMGGGDESISTEDFAMPPQPANHACCSSAHCLLCHLHINRPADDILDY</sequence>
<name>A0A5B7H975_PORTR</name>
<comment type="caution">
    <text evidence="2">The sequence shown here is derived from an EMBL/GenBank/DDBJ whole genome shotgun (WGS) entry which is preliminary data.</text>
</comment>
<evidence type="ECO:0000256" key="1">
    <source>
        <dbReference type="SAM" id="MobiDB-lite"/>
    </source>
</evidence>
<evidence type="ECO:0000313" key="2">
    <source>
        <dbReference type="EMBL" id="MPC69241.1"/>
    </source>
</evidence>
<protein>
    <submittedName>
        <fullName evidence="2">Uncharacterized protein</fullName>
    </submittedName>
</protein>
<dbReference type="AlphaFoldDB" id="A0A5B7H975"/>
<keyword evidence="3" id="KW-1185">Reference proteome</keyword>
<organism evidence="2 3">
    <name type="scientific">Portunus trituberculatus</name>
    <name type="common">Swimming crab</name>
    <name type="synonym">Neptunus trituberculatus</name>
    <dbReference type="NCBI Taxonomy" id="210409"/>
    <lineage>
        <taxon>Eukaryota</taxon>
        <taxon>Metazoa</taxon>
        <taxon>Ecdysozoa</taxon>
        <taxon>Arthropoda</taxon>
        <taxon>Crustacea</taxon>
        <taxon>Multicrustacea</taxon>
        <taxon>Malacostraca</taxon>
        <taxon>Eumalacostraca</taxon>
        <taxon>Eucarida</taxon>
        <taxon>Decapoda</taxon>
        <taxon>Pleocyemata</taxon>
        <taxon>Brachyura</taxon>
        <taxon>Eubrachyura</taxon>
        <taxon>Portunoidea</taxon>
        <taxon>Portunidae</taxon>
        <taxon>Portuninae</taxon>
        <taxon>Portunus</taxon>
    </lineage>
</organism>